<organism evidence="1 2">
    <name type="scientific">Camellia lanceoleosa</name>
    <dbReference type="NCBI Taxonomy" id="1840588"/>
    <lineage>
        <taxon>Eukaryota</taxon>
        <taxon>Viridiplantae</taxon>
        <taxon>Streptophyta</taxon>
        <taxon>Embryophyta</taxon>
        <taxon>Tracheophyta</taxon>
        <taxon>Spermatophyta</taxon>
        <taxon>Magnoliopsida</taxon>
        <taxon>eudicotyledons</taxon>
        <taxon>Gunneridae</taxon>
        <taxon>Pentapetalae</taxon>
        <taxon>asterids</taxon>
        <taxon>Ericales</taxon>
        <taxon>Theaceae</taxon>
        <taxon>Camellia</taxon>
    </lineage>
</organism>
<keyword evidence="2" id="KW-1185">Reference proteome</keyword>
<proteinExistence type="predicted"/>
<reference evidence="1 2" key="1">
    <citation type="journal article" date="2022" name="Plant J.">
        <title>Chromosome-level genome of Camellia lanceoleosa provides a valuable resource for understanding genome evolution and self-incompatibility.</title>
        <authorList>
            <person name="Gong W."/>
            <person name="Xiao S."/>
            <person name="Wang L."/>
            <person name="Liao Z."/>
            <person name="Chang Y."/>
            <person name="Mo W."/>
            <person name="Hu G."/>
            <person name="Li W."/>
            <person name="Zhao G."/>
            <person name="Zhu H."/>
            <person name="Hu X."/>
            <person name="Ji K."/>
            <person name="Xiang X."/>
            <person name="Song Q."/>
            <person name="Yuan D."/>
            <person name="Jin S."/>
            <person name="Zhang L."/>
        </authorList>
    </citation>
    <scope>NUCLEOTIDE SEQUENCE [LARGE SCALE GENOMIC DNA]</scope>
    <source>
        <strain evidence="1">SQ_2022a</strain>
    </source>
</reference>
<sequence>MFKKAQDDRPSQPIAKERIRPRPKPLGEKDLSKFEPRKLPVDPVKMKAREGEGVLKKKRKKKSVPAEAGGEPGPKKAKETPAAKDTPEVARVMPTAEAEEVVPVTQVAGGVSSAEPSGGQQTQKGPAHQEGRASLSAAFYHARAVAGKIEGEVGPARAGADRLLQLVEGADLHAASRFNEADLLRGLCSAQMEVTTLAGALLRKAGGSKLRAERAEAQLAKLKVEKASWESAQAELQTVKTELEDTRRRVVSAEFQLAGAQRKLEEAQRACAIANDRHEEAMSNNEELVRQKDEADAKVEALQKELEEERVKAEEEKGRLMRELEAEMERGRAEKESLRKESEAERDRSAAERETLQEQFEAERGKWAAEREALMKELSEERAKAASERAAYPDLCVAAVEQFKGSPEFQMAVDAAVASNLAREDTGGAGPSRPTAEGRAESEVIASFQQSDFYKHEMSEYWDSGWKMCKRRVEELFPDLDLGGVVIGEDDVAQTPLDEGVEEEDLASSEGEE</sequence>
<evidence type="ECO:0000313" key="1">
    <source>
        <dbReference type="EMBL" id="KAI7998459.1"/>
    </source>
</evidence>
<evidence type="ECO:0000313" key="2">
    <source>
        <dbReference type="Proteomes" id="UP001060215"/>
    </source>
</evidence>
<comment type="caution">
    <text evidence="1">The sequence shown here is derived from an EMBL/GenBank/DDBJ whole genome shotgun (WGS) entry which is preliminary data.</text>
</comment>
<protein>
    <submittedName>
        <fullName evidence="1">Uncharacterized protein</fullName>
    </submittedName>
</protein>
<accession>A0ACC0GC95</accession>
<name>A0ACC0GC95_9ERIC</name>
<dbReference type="EMBL" id="CM045767">
    <property type="protein sequence ID" value="KAI7998459.1"/>
    <property type="molecule type" value="Genomic_DNA"/>
</dbReference>
<dbReference type="Proteomes" id="UP001060215">
    <property type="component" value="Chromosome 10"/>
</dbReference>
<gene>
    <name evidence="1" type="ORF">LOK49_LG10G00511</name>
</gene>